<dbReference type="PANTHER" id="PTHR43149:SF1">
    <property type="entry name" value="DELTA(3,5)-DELTA(2,4)-DIENOYL-COA ISOMERASE, MITOCHONDRIAL"/>
    <property type="match status" value="1"/>
</dbReference>
<dbReference type="GO" id="GO:0051750">
    <property type="term" value="F:delta(3,5)-delta(2,4)-dienoyl-CoA isomerase activity"/>
    <property type="evidence" value="ECO:0007669"/>
    <property type="project" value="TreeGrafter"/>
</dbReference>
<gene>
    <name evidence="7" type="ORF">Clacol_003220</name>
</gene>
<protein>
    <recommendedName>
        <fullName evidence="9">Enoyl-CoA hydratase</fullName>
    </recommendedName>
</protein>
<evidence type="ECO:0000256" key="4">
    <source>
        <dbReference type="ARBA" id="ARBA00023098"/>
    </source>
</evidence>
<dbReference type="EMBL" id="BPWL01000003">
    <property type="protein sequence ID" value="GJJ08999.1"/>
    <property type="molecule type" value="Genomic_DNA"/>
</dbReference>
<dbReference type="InterPro" id="IPR045002">
    <property type="entry name" value="Ech1-like"/>
</dbReference>
<comment type="similarity">
    <text evidence="2">Belongs to the enoyl-CoA hydratase/isomerase family.</text>
</comment>
<dbReference type="AlphaFoldDB" id="A0AAV5A2V8"/>
<dbReference type="FunFam" id="1.10.12.10:FF:000004">
    <property type="entry name" value="Delta3,5-delta2,4-dienoyl-CoA isomerase"/>
    <property type="match status" value="1"/>
</dbReference>
<keyword evidence="3" id="KW-0276">Fatty acid metabolism</keyword>
<keyword evidence="4" id="KW-0443">Lipid metabolism</keyword>
<evidence type="ECO:0000256" key="3">
    <source>
        <dbReference type="ARBA" id="ARBA00022832"/>
    </source>
</evidence>
<dbReference type="InterPro" id="IPR001753">
    <property type="entry name" value="Enoyl-CoA_hydra/iso"/>
</dbReference>
<comment type="pathway">
    <text evidence="1">Lipid metabolism; fatty acid beta-oxidation.</text>
</comment>
<dbReference type="InterPro" id="IPR014748">
    <property type="entry name" value="Enoyl-CoA_hydra_C"/>
</dbReference>
<evidence type="ECO:0000256" key="5">
    <source>
        <dbReference type="ARBA" id="ARBA00023235"/>
    </source>
</evidence>
<reference evidence="7" key="1">
    <citation type="submission" date="2021-10" db="EMBL/GenBank/DDBJ databases">
        <title>De novo Genome Assembly of Clathrus columnatus (Basidiomycota, Fungi) Using Illumina and Nanopore Sequence Data.</title>
        <authorList>
            <person name="Ogiso-Tanaka E."/>
            <person name="Itagaki H."/>
            <person name="Hosoya T."/>
            <person name="Hosaka K."/>
        </authorList>
    </citation>
    <scope>NUCLEOTIDE SEQUENCE</scope>
    <source>
        <strain evidence="7">MO-923</strain>
    </source>
</reference>
<evidence type="ECO:0008006" key="9">
    <source>
        <dbReference type="Google" id="ProtNLM"/>
    </source>
</evidence>
<dbReference type="Gene3D" id="1.10.12.10">
    <property type="entry name" value="Lyase 2-enoyl-coa Hydratase, Chain A, domain 2"/>
    <property type="match status" value="1"/>
</dbReference>
<evidence type="ECO:0000256" key="1">
    <source>
        <dbReference type="ARBA" id="ARBA00005005"/>
    </source>
</evidence>
<evidence type="ECO:0000313" key="7">
    <source>
        <dbReference type="EMBL" id="GJJ08999.1"/>
    </source>
</evidence>
<proteinExistence type="inferred from homology"/>
<dbReference type="Pfam" id="PF00378">
    <property type="entry name" value="ECH_1"/>
    <property type="match status" value="1"/>
</dbReference>
<keyword evidence="8" id="KW-1185">Reference proteome</keyword>
<dbReference type="SUPFAM" id="SSF52096">
    <property type="entry name" value="ClpP/crotonase"/>
    <property type="match status" value="1"/>
</dbReference>
<dbReference type="GO" id="GO:0006631">
    <property type="term" value="P:fatty acid metabolic process"/>
    <property type="evidence" value="ECO:0007669"/>
    <property type="project" value="UniProtKB-KW"/>
</dbReference>
<organism evidence="7 8">
    <name type="scientific">Clathrus columnatus</name>
    <dbReference type="NCBI Taxonomy" id="1419009"/>
    <lineage>
        <taxon>Eukaryota</taxon>
        <taxon>Fungi</taxon>
        <taxon>Dikarya</taxon>
        <taxon>Basidiomycota</taxon>
        <taxon>Agaricomycotina</taxon>
        <taxon>Agaricomycetes</taxon>
        <taxon>Phallomycetidae</taxon>
        <taxon>Phallales</taxon>
        <taxon>Clathraceae</taxon>
        <taxon>Clathrus</taxon>
    </lineage>
</organism>
<dbReference type="InterPro" id="IPR029045">
    <property type="entry name" value="ClpP/crotonase-like_dom_sf"/>
</dbReference>
<accession>A0AAV5A2V8</accession>
<name>A0AAV5A2V8_9AGAM</name>
<feature type="compositionally biased region" description="Basic and acidic residues" evidence="6">
    <location>
        <begin position="53"/>
        <end position="77"/>
    </location>
</feature>
<dbReference type="Gene3D" id="3.90.226.10">
    <property type="entry name" value="2-enoyl-CoA Hydratase, Chain A, domain 1"/>
    <property type="match status" value="1"/>
</dbReference>
<evidence type="ECO:0000313" key="8">
    <source>
        <dbReference type="Proteomes" id="UP001050691"/>
    </source>
</evidence>
<evidence type="ECO:0000256" key="6">
    <source>
        <dbReference type="SAM" id="MobiDB-lite"/>
    </source>
</evidence>
<dbReference type="CDD" id="cd06558">
    <property type="entry name" value="crotonase-like"/>
    <property type="match status" value="1"/>
</dbReference>
<dbReference type="Proteomes" id="UP001050691">
    <property type="component" value="Unassembled WGS sequence"/>
</dbReference>
<comment type="caution">
    <text evidence="7">The sequence shown here is derived from an EMBL/GenBank/DDBJ whole genome shotgun (WGS) entry which is preliminary data.</text>
</comment>
<keyword evidence="5" id="KW-0413">Isomerase</keyword>
<evidence type="ECO:0000256" key="2">
    <source>
        <dbReference type="ARBA" id="ARBA00005254"/>
    </source>
</evidence>
<feature type="region of interest" description="Disordered" evidence="6">
    <location>
        <begin position="51"/>
        <end position="81"/>
    </location>
</feature>
<dbReference type="GO" id="GO:0005739">
    <property type="term" value="C:mitochondrion"/>
    <property type="evidence" value="ECO:0007669"/>
    <property type="project" value="TreeGrafter"/>
</dbReference>
<sequence length="469" mass="52195">MSVNYIDIHKQEYASAFVRTGKSNFRGVQAVFLESDSIPCEKQENQKAVGKQEATKFFHSRPTDSEPPPEKSCHMETEGDVQGNPNTLAKFVEKLDRMELLNVEQYYKNHKASLARLLIKTLIIGFGIHMLEKDVSVELEDLFNQEIYAFYVTNDLDSGDYVLTIDPSASYESVSGYVQGRPLDAHRTPLSIPPPLSMESHQQHELVQVTYPKDKVALVSLNRFWEELGRTFRDLGKKGDIRAIVLTSVLPKYFTAGLDLQSATSLFKPSGDIDPSRKARENRDVILRFQACISEIENVPQPVIAAVNGYALGLAIDILAACDIRYATPSTIFSVKEVDAGLASDIGTLARLPKITGNGSTLRELAYTARNFDAEEARQFGFIGKVVPGGRDEVIAAALETAQLIATKSPVAVVGTKHLLLHSRDHNVTENLEYTATWNSVHLQTKDVEDAIRSFKQSRPPKFRDLPKL</sequence>
<dbReference type="PANTHER" id="PTHR43149">
    <property type="entry name" value="ENOYL-COA HYDRATASE"/>
    <property type="match status" value="1"/>
</dbReference>